<proteinExistence type="predicted"/>
<organism evidence="1 2">
    <name type="scientific">Mariniblastus fucicola</name>
    <dbReference type="NCBI Taxonomy" id="980251"/>
    <lineage>
        <taxon>Bacteria</taxon>
        <taxon>Pseudomonadati</taxon>
        <taxon>Planctomycetota</taxon>
        <taxon>Planctomycetia</taxon>
        <taxon>Pirellulales</taxon>
        <taxon>Pirellulaceae</taxon>
        <taxon>Mariniblastus</taxon>
    </lineage>
</organism>
<evidence type="ECO:0000313" key="1">
    <source>
        <dbReference type="EMBL" id="QEG24857.1"/>
    </source>
</evidence>
<dbReference type="STRING" id="980251.GCA_001642875_01697"/>
<keyword evidence="2" id="KW-1185">Reference proteome</keyword>
<protein>
    <submittedName>
        <fullName evidence="1">Uncharacterized protein</fullName>
    </submittedName>
</protein>
<accession>A0A5B9PDS8</accession>
<evidence type="ECO:0000313" key="2">
    <source>
        <dbReference type="Proteomes" id="UP000322214"/>
    </source>
</evidence>
<dbReference type="Proteomes" id="UP000322214">
    <property type="component" value="Chromosome"/>
</dbReference>
<sequence>MACRLPNEYWRTKILIQLNIRKGRPVRAQQSILSATVIILLATSSLGVAQSAAPVRIPSDANAFTSMNYVSLRESEWARSNSVAAGDLIGMPASAKRVTLASKVDYDYWTSSKPVVVAELDVDRNFDRLPARFDAQRDNVDGRKALQLISGAVAVEMDAAYAIVPNTSRQSAARQIRNLTDAKRTGHDSAALHAAAEFANESDVFAVIAMDLRDSIPGNAVSEYCDSARCLEAVNREAIRGILGGVEGVTISIAATDELGADIRIRFATDPSLLKDVAAPLIDDLLIGYGAKLESIERWETNIADNVVSLKGELSFDGLNDLMGLVVQDPQIPKAVRELSSALNLSDAESASQFRENRAKMAAEGQATVGYMLRIRRLLGSLQNRTGISASQSRFWLDRYALRIQQIDDEEVDEIATKFADRTTNALRSMADTLQSTEIDRYRSRNGLATTWLPAAGLRSLSYGRVPVQRQGNFFGGYGLAAFAIGRALERDAETDAFRSVKRSGFAVVRDYNVTGDAIGEKYGISFQPWTPIR</sequence>
<reference evidence="1 2" key="1">
    <citation type="submission" date="2019-08" db="EMBL/GenBank/DDBJ databases">
        <title>Deep-cultivation of Planctomycetes and their phenomic and genomic characterization uncovers novel biology.</title>
        <authorList>
            <person name="Wiegand S."/>
            <person name="Jogler M."/>
            <person name="Boedeker C."/>
            <person name="Pinto D."/>
            <person name="Vollmers J."/>
            <person name="Rivas-Marin E."/>
            <person name="Kohn T."/>
            <person name="Peeters S.H."/>
            <person name="Heuer A."/>
            <person name="Rast P."/>
            <person name="Oberbeckmann S."/>
            <person name="Bunk B."/>
            <person name="Jeske O."/>
            <person name="Meyerdierks A."/>
            <person name="Storesund J.E."/>
            <person name="Kallscheuer N."/>
            <person name="Luecker S."/>
            <person name="Lage O.M."/>
            <person name="Pohl T."/>
            <person name="Merkel B.J."/>
            <person name="Hornburger P."/>
            <person name="Mueller R.-W."/>
            <person name="Bruemmer F."/>
            <person name="Labrenz M."/>
            <person name="Spormann A.M."/>
            <person name="Op den Camp H."/>
            <person name="Overmann J."/>
            <person name="Amann R."/>
            <person name="Jetten M.S.M."/>
            <person name="Mascher T."/>
            <person name="Medema M.H."/>
            <person name="Devos D.P."/>
            <person name="Kaster A.-K."/>
            <person name="Ovreas L."/>
            <person name="Rohde M."/>
            <person name="Galperin M.Y."/>
            <person name="Jogler C."/>
        </authorList>
    </citation>
    <scope>NUCLEOTIDE SEQUENCE [LARGE SCALE GENOMIC DNA]</scope>
    <source>
        <strain evidence="1 2">FC18</strain>
    </source>
</reference>
<gene>
    <name evidence="1" type="ORF">MFFC18_47800</name>
</gene>
<name>A0A5B9PDS8_9BACT</name>
<dbReference type="EMBL" id="CP042912">
    <property type="protein sequence ID" value="QEG24857.1"/>
    <property type="molecule type" value="Genomic_DNA"/>
</dbReference>
<dbReference type="AlphaFoldDB" id="A0A5B9PDS8"/>
<dbReference type="KEGG" id="mff:MFFC18_47800"/>